<evidence type="ECO:0000313" key="1">
    <source>
        <dbReference type="EMBL" id="KAL0198978.1"/>
    </source>
</evidence>
<accession>A0ABD0RMA9</accession>
<comment type="caution">
    <text evidence="1">The sequence shown here is derived from an EMBL/GenBank/DDBJ whole genome shotgun (WGS) entry which is preliminary data.</text>
</comment>
<dbReference type="EMBL" id="JAMKFB020000003">
    <property type="protein sequence ID" value="KAL0198978.1"/>
    <property type="molecule type" value="Genomic_DNA"/>
</dbReference>
<reference evidence="1 2" key="1">
    <citation type="submission" date="2024-05" db="EMBL/GenBank/DDBJ databases">
        <title>Genome sequencing and assembly of Indian major carp, Cirrhinus mrigala (Hamilton, 1822).</title>
        <authorList>
            <person name="Mohindra V."/>
            <person name="Chowdhury L.M."/>
            <person name="Lal K."/>
            <person name="Jena J.K."/>
        </authorList>
    </citation>
    <scope>NUCLEOTIDE SEQUENCE [LARGE SCALE GENOMIC DNA]</scope>
    <source>
        <strain evidence="1">CM1030</strain>
        <tissue evidence="1">Blood</tissue>
    </source>
</reference>
<dbReference type="AlphaFoldDB" id="A0ABD0RMA9"/>
<dbReference type="Proteomes" id="UP001529510">
    <property type="component" value="Unassembled WGS sequence"/>
</dbReference>
<feature type="non-terminal residue" evidence="1">
    <location>
        <position position="70"/>
    </location>
</feature>
<evidence type="ECO:0000313" key="2">
    <source>
        <dbReference type="Proteomes" id="UP001529510"/>
    </source>
</evidence>
<gene>
    <name evidence="1" type="ORF">M9458_007518</name>
</gene>
<keyword evidence="2" id="KW-1185">Reference proteome</keyword>
<proteinExistence type="predicted"/>
<protein>
    <submittedName>
        <fullName evidence="1">Uncharacterized protein</fullName>
    </submittedName>
</protein>
<feature type="non-terminal residue" evidence="1">
    <location>
        <position position="1"/>
    </location>
</feature>
<sequence length="70" mass="7946">PALKRSHMKQVERRYAAAANRYRQLSTDYAHSLVRHGLAVMIKSGSVPRKDLSLFSVDPKAQMAEVLEHQ</sequence>
<organism evidence="1 2">
    <name type="scientific">Cirrhinus mrigala</name>
    <name type="common">Mrigala</name>
    <dbReference type="NCBI Taxonomy" id="683832"/>
    <lineage>
        <taxon>Eukaryota</taxon>
        <taxon>Metazoa</taxon>
        <taxon>Chordata</taxon>
        <taxon>Craniata</taxon>
        <taxon>Vertebrata</taxon>
        <taxon>Euteleostomi</taxon>
        <taxon>Actinopterygii</taxon>
        <taxon>Neopterygii</taxon>
        <taxon>Teleostei</taxon>
        <taxon>Ostariophysi</taxon>
        <taxon>Cypriniformes</taxon>
        <taxon>Cyprinidae</taxon>
        <taxon>Labeoninae</taxon>
        <taxon>Labeonini</taxon>
        <taxon>Cirrhinus</taxon>
    </lineage>
</organism>
<name>A0ABD0RMA9_CIRMR</name>